<dbReference type="InterPro" id="IPR001126">
    <property type="entry name" value="UmuC"/>
</dbReference>
<evidence type="ECO:0000256" key="1">
    <source>
        <dbReference type="ARBA" id="ARBA00010945"/>
    </source>
</evidence>
<keyword evidence="3" id="KW-0741">SOS mutagenesis</keyword>
<dbReference type="Gene3D" id="3.40.1170.60">
    <property type="match status" value="1"/>
</dbReference>
<gene>
    <name evidence="7" type="ORF">H7U12_02325</name>
</gene>
<dbReference type="RefSeq" id="WP_186632258.1">
    <property type="nucleotide sequence ID" value="NZ_JACOAF010000004.1"/>
</dbReference>
<dbReference type="SUPFAM" id="SSF56672">
    <property type="entry name" value="DNA/RNA polymerases"/>
    <property type="match status" value="1"/>
</dbReference>
<accession>A0ABR6VMT3</accession>
<feature type="domain" description="UmuC" evidence="6">
    <location>
        <begin position="2"/>
        <end position="187"/>
    </location>
</feature>
<comment type="similarity">
    <text evidence="1">Belongs to the DNA polymerase type-Y family.</text>
</comment>
<dbReference type="PANTHER" id="PTHR11076">
    <property type="entry name" value="DNA REPAIR POLYMERASE UMUC / TRANSFERASE FAMILY MEMBER"/>
    <property type="match status" value="1"/>
</dbReference>
<dbReference type="Gene3D" id="3.30.70.270">
    <property type="match status" value="1"/>
</dbReference>
<evidence type="ECO:0000256" key="5">
    <source>
        <dbReference type="ARBA" id="ARBA00023236"/>
    </source>
</evidence>
<dbReference type="Pfam" id="PF00817">
    <property type="entry name" value="IMS"/>
    <property type="match status" value="1"/>
</dbReference>
<evidence type="ECO:0000256" key="3">
    <source>
        <dbReference type="ARBA" id="ARBA00023199"/>
    </source>
</evidence>
<evidence type="ECO:0000256" key="4">
    <source>
        <dbReference type="ARBA" id="ARBA00023204"/>
    </source>
</evidence>
<dbReference type="SUPFAM" id="SSF100879">
    <property type="entry name" value="Lesion bypass DNA polymerase (Y-family), little finger domain"/>
    <property type="match status" value="1"/>
</dbReference>
<protein>
    <submittedName>
        <fullName evidence="7">Y-family DNA polymerase</fullName>
    </submittedName>
</protein>
<dbReference type="Pfam" id="PF11799">
    <property type="entry name" value="IMS_C"/>
    <property type="match status" value="1"/>
</dbReference>
<proteinExistence type="inferred from homology"/>
<name>A0ABR6VMT3_9BACT</name>
<keyword evidence="4" id="KW-0234">DNA repair</keyword>
<organism evidence="7 8">
    <name type="scientific">Rufibacter sediminis</name>
    <dbReference type="NCBI Taxonomy" id="2762756"/>
    <lineage>
        <taxon>Bacteria</taxon>
        <taxon>Pseudomonadati</taxon>
        <taxon>Bacteroidota</taxon>
        <taxon>Cytophagia</taxon>
        <taxon>Cytophagales</taxon>
        <taxon>Hymenobacteraceae</taxon>
        <taxon>Rufibacter</taxon>
    </lineage>
</organism>
<evidence type="ECO:0000259" key="6">
    <source>
        <dbReference type="PROSITE" id="PS50173"/>
    </source>
</evidence>
<keyword evidence="8" id="KW-1185">Reference proteome</keyword>
<evidence type="ECO:0000256" key="2">
    <source>
        <dbReference type="ARBA" id="ARBA00022763"/>
    </source>
</evidence>
<dbReference type="InterPro" id="IPR017961">
    <property type="entry name" value="DNA_pol_Y-fam_little_finger"/>
</dbReference>
<dbReference type="InterPro" id="IPR025188">
    <property type="entry name" value="DUF4113"/>
</dbReference>
<keyword evidence="5" id="KW-0742">SOS response</keyword>
<dbReference type="InterPro" id="IPR043502">
    <property type="entry name" value="DNA/RNA_pol_sf"/>
</dbReference>
<sequence>MFALVDCNNFYVSCERVFDASLQGKPVVVLSNNDGCIISRSQEAKDLGIKMGEPYFKRRRWLAEQGVRVFSSNYTLYGDMSGRVMEVLSNFTPELEVYSVDEAFLRLDGFLQQDLLTYSQTIQETIGRGLGIPVCVGIAPSKTLAKMANHLAKKKRQQSGGVWIISTEEEREQALKDVSIGDVWGVGRQYAARLQAAGVQTAWDLTQRSSDWVRQHLGGVVGVRLLKELQGKPCVQTALLQDKKSIACTRSFGKPVQDLTQLQEAVATYATRAAEKLRRQKSAAGAVTVFIHTSRFAPVEQYFRSITLELPVATDSTLELVQLAVDGVKKIFRPDIQYAKAGVILTELVPVQSIQADLFQVPTVVEHKGLMKAVDHINQTWGSGTVVLAAAGGQQEWQMLKGMRSRRFTTHWNDLLWVRC</sequence>
<comment type="caution">
    <text evidence="7">The sequence shown here is derived from an EMBL/GenBank/DDBJ whole genome shotgun (WGS) entry which is preliminary data.</text>
</comment>
<dbReference type="EMBL" id="JACOAF010000004">
    <property type="protein sequence ID" value="MBC3538499.1"/>
    <property type="molecule type" value="Genomic_DNA"/>
</dbReference>
<reference evidence="7 8" key="1">
    <citation type="journal article" date="2019" name="Int. J. Syst. Evol. Microbiol.">
        <title>Rufibacter sediminis sp. nov., isolated from freshwater lake sediment.</title>
        <authorList>
            <person name="Qu J.H."/>
            <person name="Zhang L.J."/>
            <person name="Fu Y.H."/>
            <person name="Li H.F."/>
        </authorList>
    </citation>
    <scope>NUCLEOTIDE SEQUENCE [LARGE SCALE GENOMIC DNA]</scope>
    <source>
        <strain evidence="7 8">H-1</strain>
    </source>
</reference>
<dbReference type="Proteomes" id="UP000659698">
    <property type="component" value="Unassembled WGS sequence"/>
</dbReference>
<dbReference type="InterPro" id="IPR036775">
    <property type="entry name" value="DNA_pol_Y-fam_lit_finger_sf"/>
</dbReference>
<evidence type="ECO:0000313" key="8">
    <source>
        <dbReference type="Proteomes" id="UP000659698"/>
    </source>
</evidence>
<dbReference type="InterPro" id="IPR050116">
    <property type="entry name" value="DNA_polymerase-Y"/>
</dbReference>
<dbReference type="Gene3D" id="3.30.1490.100">
    <property type="entry name" value="DNA polymerase, Y-family, little finger domain"/>
    <property type="match status" value="1"/>
</dbReference>
<dbReference type="InterPro" id="IPR043128">
    <property type="entry name" value="Rev_trsase/Diguanyl_cyclase"/>
</dbReference>
<keyword evidence="2" id="KW-0227">DNA damage</keyword>
<dbReference type="PROSITE" id="PS50173">
    <property type="entry name" value="UMUC"/>
    <property type="match status" value="1"/>
</dbReference>
<dbReference type="CDD" id="cd01700">
    <property type="entry name" value="PolY_Pol_V_umuC"/>
    <property type="match status" value="1"/>
</dbReference>
<dbReference type="Gene3D" id="1.10.150.20">
    <property type="entry name" value="5' to 3' exonuclease, C-terminal subdomain"/>
    <property type="match status" value="1"/>
</dbReference>
<dbReference type="PANTHER" id="PTHR11076:SF34">
    <property type="entry name" value="PROTEIN UMUC"/>
    <property type="match status" value="1"/>
</dbReference>
<dbReference type="Pfam" id="PF13438">
    <property type="entry name" value="DUF4113"/>
    <property type="match status" value="1"/>
</dbReference>
<evidence type="ECO:0000313" key="7">
    <source>
        <dbReference type="EMBL" id="MBC3538499.1"/>
    </source>
</evidence>